<evidence type="ECO:0000256" key="2">
    <source>
        <dbReference type="SAM" id="SignalP"/>
    </source>
</evidence>
<accession>A0A8E0NCE7</accession>
<comment type="caution">
    <text evidence="4">The sequence shown here is derived from an EMBL/GenBank/DDBJ whole genome shotgun (WGS) entry which is preliminary data.</text>
</comment>
<feature type="signal peptide" evidence="2">
    <location>
        <begin position="1"/>
        <end position="23"/>
    </location>
</feature>
<keyword evidence="2" id="KW-0732">Signal</keyword>
<organism evidence="4 5">
    <name type="scientific">Brevundimonas abyssalis TAR-001</name>
    <dbReference type="NCBI Taxonomy" id="1391729"/>
    <lineage>
        <taxon>Bacteria</taxon>
        <taxon>Pseudomonadati</taxon>
        <taxon>Pseudomonadota</taxon>
        <taxon>Alphaproteobacteria</taxon>
        <taxon>Caulobacterales</taxon>
        <taxon>Caulobacteraceae</taxon>
        <taxon>Brevundimonas</taxon>
    </lineage>
</organism>
<reference evidence="5" key="1">
    <citation type="journal article" date="2013" name="Genome Announc.">
        <title>Draft Genome Sequence of the Dimorphic Prosthecate Bacterium Brevundimonas abyssalis TAR-001T.</title>
        <authorList>
            <person name="Tsubouchi T."/>
            <person name="Nishi S."/>
            <person name="Usui K."/>
            <person name="Shimane Y."/>
            <person name="Takaki Y."/>
            <person name="Maruyama T."/>
            <person name="Hatada Y."/>
        </authorList>
    </citation>
    <scope>NUCLEOTIDE SEQUENCE [LARGE SCALE GENOMIC DNA]</scope>
    <source>
        <strain evidence="5">TAR-001</strain>
    </source>
</reference>
<feature type="domain" description="Autotransporter" evidence="3">
    <location>
        <begin position="786"/>
        <end position="1063"/>
    </location>
</feature>
<dbReference type="Pfam" id="PF03797">
    <property type="entry name" value="Autotransporter"/>
    <property type="match status" value="1"/>
</dbReference>
<dbReference type="SMART" id="SM00869">
    <property type="entry name" value="Autotransporter"/>
    <property type="match status" value="1"/>
</dbReference>
<evidence type="ECO:0000259" key="3">
    <source>
        <dbReference type="PROSITE" id="PS51208"/>
    </source>
</evidence>
<dbReference type="InterPro" id="IPR005546">
    <property type="entry name" value="Autotransporte_beta"/>
</dbReference>
<name>A0A8E0NCE7_9CAUL</name>
<dbReference type="OrthoDB" id="7613961at2"/>
<protein>
    <recommendedName>
        <fullName evidence="3">Autotransporter domain-containing protein</fullName>
    </recommendedName>
</protein>
<dbReference type="EMBL" id="BATC01000037">
    <property type="protein sequence ID" value="GAD59736.1"/>
    <property type="molecule type" value="Genomic_DNA"/>
</dbReference>
<dbReference type="PROSITE" id="PS51208">
    <property type="entry name" value="AUTOTRANSPORTER"/>
    <property type="match status" value="1"/>
</dbReference>
<evidence type="ECO:0000313" key="4">
    <source>
        <dbReference type="EMBL" id="GAD59736.1"/>
    </source>
</evidence>
<dbReference type="SUPFAM" id="SSF103515">
    <property type="entry name" value="Autotransporter"/>
    <property type="match status" value="1"/>
</dbReference>
<dbReference type="Proteomes" id="UP000016569">
    <property type="component" value="Unassembled WGS sequence"/>
</dbReference>
<proteinExistence type="predicted"/>
<feature type="compositionally biased region" description="Acidic residues" evidence="1">
    <location>
        <begin position="287"/>
        <end position="307"/>
    </location>
</feature>
<dbReference type="RefSeq" id="WP_021697830.1">
    <property type="nucleotide sequence ID" value="NZ_BATC01000037.1"/>
</dbReference>
<sequence length="1063" mass="109223">MRKLLAAAVALAPLAIAAGAAHADTEISNTRTTPILTANANNGEADDVVITNGGTLRIATGVAATLNSDNDITIANGGLIQMEDAEDGATAILAEGGNSGSIEVNGLISITEDHEGEDEDEDGDLDGPFAIGSDRYGIRVVGAEALDGGITVGRQGAITVEGNNSYGIFNEAGLTGDLVMRGSVTMTGDGSYAIRSTGNVDGDVWVGGAITARGEDTVGVSLEGDIGGSLRIDGNITVTGFRYTGRSANEEAVEALDEDDLLIGGPAVRISGNVAGGVLLATTAPPVEDEDEDDDEENPDTDGDGVPDSEQTTASITSFGSAPAIEIGSETRDITLGLVGADELAYGFINRGGVTASGVYDGVEATGIQIGVAGGNAVTIEGGFRNEGGVEARSREAAATAVRFGAGATTPILYNSGTILGGAVTDGGHDATAILVEAGASLPALYNSGRLQSVLTGALGDAVTIRDLSGTLTQIDNIGVIQATTVSTRDEDGEVIPAEGQRVAIDVSANTTGVTLTQLLLETDPEDPPASGITSPVISGDILLGSGADTVDIRDGFVYGNIDFGSGADRLLISGDAEVRGALSATGGLLSIDVASGLLDAQQAGSLDISSLSVGADGDLILTIDPAAGTSGGFNVSGTASFADGAGLGARFISLVDDPTRYVVIEAGVLEFGDIDESSLTENSPFLFVVEAGADEAAGQVYLDVRRRTADEIGMIQSESAAFDAVYNALNSDEELRNAFLGQNERDGLMAVYEQMLPDHSGGALISLASGVDAVTRALAGRNNSAARGETSAWLQEINFYADKETDNAYGFKSEGFGFAGGVERGTAFGAIGVSTAFTSSDLEEPGAAAEERLSANLIELGLYWRAQGGSWTTWARAAGGYASFESVRQFVGEGILRRAEADWNGYTVTAAAGASYERNFGRYSLRPEVLAEYFALSEDGFEETGGGDGFNLAIEDRDGHIFSTTAALNFGMGFGENQWLRPELRVGWRQIISHDGGITTARFLSGGPGFDLMADSLEGGGPIVGLRLNVGNELGMLAVEADAEFLDDYVRYALLLRASFRF</sequence>
<keyword evidence="5" id="KW-1185">Reference proteome</keyword>
<feature type="region of interest" description="Disordered" evidence="1">
    <location>
        <begin position="284"/>
        <end position="313"/>
    </location>
</feature>
<evidence type="ECO:0000313" key="5">
    <source>
        <dbReference type="Proteomes" id="UP000016569"/>
    </source>
</evidence>
<dbReference type="AlphaFoldDB" id="A0A8E0NCE7"/>
<dbReference type="InterPro" id="IPR036709">
    <property type="entry name" value="Autotransporte_beta_dom_sf"/>
</dbReference>
<feature type="chain" id="PRO_5034590512" description="Autotransporter domain-containing protein" evidence="2">
    <location>
        <begin position="24"/>
        <end position="1063"/>
    </location>
</feature>
<gene>
    <name evidence="4" type="ORF">MBEBAB_1986</name>
</gene>
<evidence type="ECO:0000256" key="1">
    <source>
        <dbReference type="SAM" id="MobiDB-lite"/>
    </source>
</evidence>